<keyword evidence="11 14" id="KW-0665">Pyrimidine biosynthesis</keyword>
<dbReference type="GO" id="GO:0004088">
    <property type="term" value="F:carbamoyl-phosphate synthase (glutamine-hydrolyzing) activity"/>
    <property type="evidence" value="ECO:0007669"/>
    <property type="project" value="UniProtKB-EC"/>
</dbReference>
<feature type="binding site" evidence="14">
    <location>
        <position position="312"/>
    </location>
    <ligand>
        <name>Mg(2+)</name>
        <dbReference type="ChEBI" id="CHEBI:18420"/>
        <label>2</label>
    </ligand>
</feature>
<dbReference type="SUPFAM" id="SSF52440">
    <property type="entry name" value="PreATP-grasp domain"/>
    <property type="match status" value="2"/>
</dbReference>
<reference evidence="17 18" key="1">
    <citation type="submission" date="2024-08" db="EMBL/GenBank/DDBJ databases">
        <title>Tateyamaria sp. nov., isolated from marine algae.</title>
        <authorList>
            <person name="Choi B.J."/>
            <person name="Kim J.M."/>
            <person name="Lee J.K."/>
            <person name="Choi D.G."/>
            <person name="Bayburt H."/>
            <person name="Baek J.H."/>
            <person name="Han D.M."/>
            <person name="Jeon C.O."/>
        </authorList>
    </citation>
    <scope>NUCLEOTIDE SEQUENCE [LARGE SCALE GENOMIC DNA]</scope>
    <source>
        <strain evidence="17 18">KMU-156</strain>
    </source>
</reference>
<dbReference type="NCBIfam" id="NF003671">
    <property type="entry name" value="PRK05294.1"/>
    <property type="match status" value="1"/>
</dbReference>
<gene>
    <name evidence="14 17" type="primary">carB</name>
    <name evidence="17" type="ORF">ACERZ8_12695</name>
</gene>
<feature type="binding site" evidence="14">
    <location>
        <position position="860"/>
    </location>
    <ligand>
        <name>Mg(2+)</name>
        <dbReference type="ChEBI" id="CHEBI:18420"/>
        <label>3</label>
    </ligand>
</feature>
<evidence type="ECO:0000256" key="8">
    <source>
        <dbReference type="ARBA" id="ARBA00022741"/>
    </source>
</evidence>
<feature type="binding site" evidence="14">
    <location>
        <position position="860"/>
    </location>
    <ligand>
        <name>Mg(2+)</name>
        <dbReference type="ChEBI" id="CHEBI:18420"/>
        <label>4</label>
    </ligand>
</feature>
<dbReference type="InterPro" id="IPR058047">
    <property type="entry name" value="CPSase_preATP-grasp"/>
</dbReference>
<evidence type="ECO:0000256" key="2">
    <source>
        <dbReference type="ARBA" id="ARBA00009799"/>
    </source>
</evidence>
<evidence type="ECO:0000259" key="15">
    <source>
        <dbReference type="PROSITE" id="PS50975"/>
    </source>
</evidence>
<dbReference type="InterPro" id="IPR005483">
    <property type="entry name" value="CPSase_dom"/>
</dbReference>
<dbReference type="Proteomes" id="UP001627408">
    <property type="component" value="Unassembled WGS sequence"/>
</dbReference>
<feature type="binding site" evidence="14">
    <location>
        <position position="298"/>
    </location>
    <ligand>
        <name>Mn(2+)</name>
        <dbReference type="ChEBI" id="CHEBI:29035"/>
        <label>1</label>
    </ligand>
</feature>
<dbReference type="SMART" id="SM00851">
    <property type="entry name" value="MGS"/>
    <property type="match status" value="1"/>
</dbReference>
<keyword evidence="10" id="KW-0460">Magnesium</keyword>
<evidence type="ECO:0000256" key="6">
    <source>
        <dbReference type="ARBA" id="ARBA00022723"/>
    </source>
</evidence>
<dbReference type="Pfam" id="PF02786">
    <property type="entry name" value="CPSase_L_D2"/>
    <property type="match status" value="2"/>
</dbReference>
<dbReference type="InterPro" id="IPR036897">
    <property type="entry name" value="CarbamoylP_synth_lsu_oligo_sf"/>
</dbReference>
<feature type="binding site" evidence="14">
    <location>
        <position position="182"/>
    </location>
    <ligand>
        <name>ATP</name>
        <dbReference type="ChEBI" id="CHEBI:30616"/>
        <label>1</label>
    </ligand>
</feature>
<feature type="binding site" evidence="14">
    <location>
        <position position="129"/>
    </location>
    <ligand>
        <name>ATP</name>
        <dbReference type="ChEBI" id="CHEBI:30616"/>
        <label>1</label>
    </ligand>
</feature>
<dbReference type="Gene3D" id="1.10.1030.10">
    <property type="entry name" value="Carbamoyl-phosphate synthetase, large subunit oligomerisation domain"/>
    <property type="match status" value="1"/>
</dbReference>
<dbReference type="PROSITE" id="PS00866">
    <property type="entry name" value="CPSASE_1"/>
    <property type="match status" value="1"/>
</dbReference>
<keyword evidence="12" id="KW-0464">Manganese</keyword>
<dbReference type="PRINTS" id="PR00098">
    <property type="entry name" value="CPSASE"/>
</dbReference>
<dbReference type="InterPro" id="IPR005480">
    <property type="entry name" value="CPSase_lsu_oligo"/>
</dbReference>
<dbReference type="PROSITE" id="PS51257">
    <property type="entry name" value="PROKAR_LIPOPROTEIN"/>
    <property type="match status" value="1"/>
</dbReference>
<dbReference type="InterPro" id="IPR016185">
    <property type="entry name" value="PreATP-grasp_dom_sf"/>
</dbReference>
<dbReference type="Pfam" id="PF25596">
    <property type="entry name" value="CPSase_L_D1"/>
    <property type="match status" value="2"/>
</dbReference>
<evidence type="ECO:0000313" key="17">
    <source>
        <dbReference type="EMBL" id="MFL4470699.1"/>
    </source>
</evidence>
<dbReference type="Pfam" id="PF02787">
    <property type="entry name" value="CPSase_L_D3"/>
    <property type="match status" value="1"/>
</dbReference>
<feature type="binding site" evidence="14">
    <location>
        <position position="298"/>
    </location>
    <ligand>
        <name>Mg(2+)</name>
        <dbReference type="ChEBI" id="CHEBI:18420"/>
        <label>1</label>
    </ligand>
</feature>
<feature type="region of interest" description="Carboxyphosphate synthetic domain" evidence="14">
    <location>
        <begin position="1"/>
        <end position="415"/>
    </location>
</feature>
<evidence type="ECO:0000313" key="18">
    <source>
        <dbReference type="Proteomes" id="UP001627408"/>
    </source>
</evidence>
<keyword evidence="8 14" id="KW-0547">Nucleotide-binding</keyword>
<feature type="binding site" evidence="14">
    <location>
        <position position="807"/>
    </location>
    <ligand>
        <name>ATP</name>
        <dbReference type="ChEBI" id="CHEBI:30616"/>
        <label>2</label>
    </ligand>
</feature>
<dbReference type="PROSITE" id="PS00867">
    <property type="entry name" value="CPSASE_2"/>
    <property type="match status" value="2"/>
</dbReference>
<protein>
    <recommendedName>
        <fullName evidence="14">Carbamoyl phosphate synthase large chain</fullName>
        <ecNumber evidence="14">6.3.4.16</ecNumber>
        <ecNumber evidence="14">6.3.5.5</ecNumber>
    </recommendedName>
    <alternativeName>
        <fullName evidence="14">Carbamoyl phosphate synthetase ammonia chain</fullName>
    </alternativeName>
</protein>
<dbReference type="PROSITE" id="PS50975">
    <property type="entry name" value="ATP_GRASP"/>
    <property type="match status" value="2"/>
</dbReference>
<dbReference type="InterPro" id="IPR011607">
    <property type="entry name" value="MGS-like_dom"/>
</dbReference>
<evidence type="ECO:0000256" key="11">
    <source>
        <dbReference type="ARBA" id="ARBA00022975"/>
    </source>
</evidence>
<comment type="caution">
    <text evidence="17">The sequence shown here is derived from an EMBL/GenBank/DDBJ whole genome shotgun (WGS) entry which is preliminary data.</text>
</comment>
<feature type="binding site" evidence="14">
    <location>
        <position position="314"/>
    </location>
    <ligand>
        <name>Mn(2+)</name>
        <dbReference type="ChEBI" id="CHEBI:29035"/>
        <label>2</label>
    </ligand>
</feature>
<dbReference type="EMBL" id="JBHDIY010000002">
    <property type="protein sequence ID" value="MFL4470699.1"/>
    <property type="molecule type" value="Genomic_DNA"/>
</dbReference>
<comment type="pathway">
    <text evidence="1 14">Amino-acid biosynthesis; L-arginine biosynthesis; carbamoyl phosphate from bicarbonate: step 1/1.</text>
</comment>
<evidence type="ECO:0000256" key="7">
    <source>
        <dbReference type="ARBA" id="ARBA00022737"/>
    </source>
</evidence>
<evidence type="ECO:0000256" key="1">
    <source>
        <dbReference type="ARBA" id="ARBA00005077"/>
    </source>
</evidence>
<dbReference type="InterPro" id="IPR013815">
    <property type="entry name" value="ATP_grasp_subdomain_1"/>
</dbReference>
<feature type="binding site" evidence="14">
    <location>
        <position position="298"/>
    </location>
    <ligand>
        <name>ATP</name>
        <dbReference type="ChEBI" id="CHEBI:30616"/>
        <label>1</label>
    </ligand>
</feature>
<feature type="binding site" evidence="14">
    <location>
        <position position="314"/>
    </location>
    <ligand>
        <name>Mg(2+)</name>
        <dbReference type="ChEBI" id="CHEBI:18420"/>
        <label>2</label>
    </ligand>
</feature>
<feature type="binding site" evidence="14">
    <location>
        <position position="228"/>
    </location>
    <ligand>
        <name>ATP</name>
        <dbReference type="ChEBI" id="CHEBI:30616"/>
        <label>1</label>
    </ligand>
</feature>
<comment type="subunit">
    <text evidence="14">Composed of two chains; the small (or glutamine) chain promotes the hydrolysis of glutamine to ammonia, which is used by the large (or ammonia) chain to synthesize carbamoyl phosphate. Tetramer of heterodimers (alpha,beta)4.</text>
</comment>
<sequence length="1110" mass="119181">MPKRTDIQSIMIIGAGPIVIGQACEFDYSGAQACKALREEGYRVILVNSNPATIMTDPGLADATYIEPITPDVVAKIIEKERPDALLPTMGGQTGLNTSLALEEMGVLEKFGVEMIGAKREAIEMAEDRKLFREAMDRLGIENPRATIVTAPKDDDGKKDLNAGVSIALETLEDIGLPAIIRPAFTLGGTGGGVAYNRDDYMAICRSGMDASPVGQILVDESLLGWKEYEMEVVRDTADNAIIVCSIENVDPMGVHTGDSITVAPALTLTDKEYQIMRNHSIAVLREIGVETGGSNVQWAINPEDGRMVVIEMNPRVSRSSALASKATGFPIAKIAAKLAVGYTLDELDNDITKVTPASFEPTIDYVVTKIPKFAFEKFPGSEATLTTAMKSVGEVMAVGRTFHESLQKAMASMESGLTGLDEIDIPGAPDNAAIVKAIAAQTPDRLRLIAQAMRHGLSDDEIHGVTMFDPWFLARIREIVQSEAHVATNGLPQDADGLRALKMMGFSDARLAALSGTTEKDVRSLRHDTGVTAVFKRIDTCAAEFEAQTPYMYSTYETPVFGAVECEARPSDKQKVVILGGGPNRIGQGIEFDYCCCHACFALTDAGYETIMINCNPETVSTDYDTSDRLYFEPLTFEHVMEILLVEQEAGTLHGVIVQFGGQTPLKLANALQDAGIPILGTTPDAIDLAEDRERFQKLVQDLGLKQPKNGIAHSDAEALEIAEGIGFPLVIRPSYVLGGRAMEIVRDMGQLKRYIAEAVVVSGDSPVLLDSYLSGAVELDVDALCDGTDVHVAGIMQHIEEAGVHSGDSACSLPPYSLSKDVIAEVEVQTRALALALNVVGLMNIQFAVQGDDIFLIEVNPRASRTVPFVAKATDSAIASIAARIMAGEPLSNFPLRAPYDATASYDAVLPLGDPMTLADPNMPWFSVKEAVLPFARFPGVDTILGPEMRSTGEVMGWDRTFARAFLKAQMGAGMVLPDAGCAFISIKDADKTPDMLEAAQILVGLGFTLVATRGTAAWYESQGVDCATVNKVYEGRPDVTDMMKDGRVQLVLNTTEGAQAVEDSKSIRSIALYDKIPYFTTAAGSYAATLAIREQAQGDVGVKALQG</sequence>
<dbReference type="SUPFAM" id="SSF52335">
    <property type="entry name" value="Methylglyoxal synthase-like"/>
    <property type="match status" value="1"/>
</dbReference>
<dbReference type="InterPro" id="IPR005479">
    <property type="entry name" value="CPAse_ATP-bd"/>
</dbReference>
<dbReference type="EC" id="6.3.5.5" evidence="14"/>
<comment type="catalytic activity">
    <reaction evidence="14">
        <text>hydrogencarbonate + L-glutamine + 2 ATP + H2O = carbamoyl phosphate + L-glutamate + 2 ADP + phosphate + 2 H(+)</text>
        <dbReference type="Rhea" id="RHEA:18633"/>
        <dbReference type="ChEBI" id="CHEBI:15377"/>
        <dbReference type="ChEBI" id="CHEBI:15378"/>
        <dbReference type="ChEBI" id="CHEBI:17544"/>
        <dbReference type="ChEBI" id="CHEBI:29985"/>
        <dbReference type="ChEBI" id="CHEBI:30616"/>
        <dbReference type="ChEBI" id="CHEBI:43474"/>
        <dbReference type="ChEBI" id="CHEBI:58228"/>
        <dbReference type="ChEBI" id="CHEBI:58359"/>
        <dbReference type="ChEBI" id="CHEBI:456216"/>
        <dbReference type="EC" id="6.3.5.5"/>
    </reaction>
</comment>
<feature type="binding site" evidence="14">
    <location>
        <position position="808"/>
    </location>
    <ligand>
        <name>ATP</name>
        <dbReference type="ChEBI" id="CHEBI:30616"/>
        <label>2</label>
    </ligand>
</feature>
<dbReference type="InterPro" id="IPR033937">
    <property type="entry name" value="MGS_CPS_CarB"/>
</dbReference>
<feature type="binding site" evidence="14">
    <location>
        <position position="780"/>
    </location>
    <ligand>
        <name>ATP</name>
        <dbReference type="ChEBI" id="CHEBI:30616"/>
        <label>2</label>
    </ligand>
</feature>
<feature type="binding site" evidence="14">
    <location>
        <position position="862"/>
    </location>
    <ligand>
        <name>Mg(2+)</name>
        <dbReference type="ChEBI" id="CHEBI:18420"/>
        <label>4</label>
    </ligand>
</feature>
<comment type="similarity">
    <text evidence="2 14">Belongs to the CarB family.</text>
</comment>
<dbReference type="RefSeq" id="WP_407592545.1">
    <property type="nucleotide sequence ID" value="NZ_JBHDIY010000002.1"/>
</dbReference>
<dbReference type="InterPro" id="IPR006275">
    <property type="entry name" value="CPSase_lsu"/>
</dbReference>
<feature type="binding site" evidence="14">
    <location>
        <position position="312"/>
    </location>
    <ligand>
        <name>Mg(2+)</name>
        <dbReference type="ChEBI" id="CHEBI:18420"/>
        <label>1</label>
    </ligand>
</feature>
<evidence type="ECO:0000256" key="10">
    <source>
        <dbReference type="ARBA" id="ARBA00022842"/>
    </source>
</evidence>
<feature type="binding site" evidence="14">
    <location>
        <position position="806"/>
    </location>
    <ligand>
        <name>ATP</name>
        <dbReference type="ChEBI" id="CHEBI:30616"/>
        <label>2</label>
    </ligand>
</feature>
<dbReference type="SMART" id="SM01096">
    <property type="entry name" value="CPSase_L_D3"/>
    <property type="match status" value="1"/>
</dbReference>
<keyword evidence="18" id="KW-1185">Reference proteome</keyword>
<feature type="binding site" evidence="14">
    <location>
        <position position="848"/>
    </location>
    <ligand>
        <name>Mn(2+)</name>
        <dbReference type="ChEBI" id="CHEBI:29035"/>
        <label>3</label>
    </ligand>
</feature>
<comment type="cofactor">
    <cofactor evidence="14">
        <name>Mg(2+)</name>
        <dbReference type="ChEBI" id="CHEBI:18420"/>
    </cofactor>
    <cofactor evidence="14">
        <name>Mn(2+)</name>
        <dbReference type="ChEBI" id="CHEBI:29035"/>
    </cofactor>
    <text evidence="14">Binds 4 Mg(2+) or Mn(2+) ions per subunit.</text>
</comment>
<dbReference type="Gene3D" id="3.30.470.20">
    <property type="entry name" value="ATP-grasp fold, B domain"/>
    <property type="match status" value="2"/>
</dbReference>
<dbReference type="SUPFAM" id="SSF56059">
    <property type="entry name" value="Glutathione synthetase ATP-binding domain-like"/>
    <property type="match status" value="2"/>
</dbReference>
<comment type="function">
    <text evidence="14">Large subunit of the glutamine-dependent carbamoyl phosphate synthetase (CPSase). CPSase catalyzes the formation of carbamoyl phosphate from the ammonia moiety of glutamine, carbonate, and phosphate donated by ATP, constituting the first step of 2 biosynthetic pathways, one leading to arginine and/or urea and the other to pyrimidine nucleotides. The large subunit (synthetase) binds the substrates ammonia (free or transferred from glutamine from the small subunit), hydrogencarbonate and ATP and carries out an ATP-coupled ligase reaction, activating hydrogencarbonate by forming carboxy phosphate which reacts with ammonia to form carbamoyl phosphate.</text>
</comment>
<dbReference type="SUPFAM" id="SSF48108">
    <property type="entry name" value="Carbamoyl phosphate synthetase, large subunit connection domain"/>
    <property type="match status" value="1"/>
</dbReference>
<dbReference type="EC" id="6.3.4.16" evidence="14"/>
<name>A0ABW8UVE5_9RHOB</name>
<feature type="binding site" evidence="14">
    <location>
        <position position="254"/>
    </location>
    <ligand>
        <name>ATP</name>
        <dbReference type="ChEBI" id="CHEBI:30616"/>
        <label>1</label>
    </ligand>
</feature>
<dbReference type="HAMAP" id="MF_01210_B">
    <property type="entry name" value="CPSase_L_chain_B"/>
    <property type="match status" value="1"/>
</dbReference>
<evidence type="ECO:0000256" key="5">
    <source>
        <dbReference type="ARBA" id="ARBA00022605"/>
    </source>
</evidence>
<keyword evidence="5 14" id="KW-0028">Amino-acid biosynthesis</keyword>
<feature type="binding site" evidence="14">
    <location>
        <position position="256"/>
    </location>
    <ligand>
        <name>ATP</name>
        <dbReference type="ChEBI" id="CHEBI:30616"/>
        <label>1</label>
    </ligand>
</feature>
<proteinExistence type="inferred from homology"/>
<evidence type="ECO:0000256" key="3">
    <source>
        <dbReference type="ARBA" id="ARBA00022571"/>
    </source>
</evidence>
<feature type="binding site" evidence="14">
    <location>
        <position position="773"/>
    </location>
    <ligand>
        <name>ATP</name>
        <dbReference type="ChEBI" id="CHEBI:30616"/>
        <label>2</label>
    </ligand>
</feature>
<organism evidence="17 18">
    <name type="scientific">Tateyamaria armeniaca</name>
    <dbReference type="NCBI Taxonomy" id="2518930"/>
    <lineage>
        <taxon>Bacteria</taxon>
        <taxon>Pseudomonadati</taxon>
        <taxon>Pseudomonadota</taxon>
        <taxon>Alphaproteobacteria</taxon>
        <taxon>Rhodobacterales</taxon>
        <taxon>Roseobacteraceae</taxon>
        <taxon>Tateyamaria</taxon>
    </lineage>
</organism>
<feature type="binding site" evidence="14">
    <location>
        <position position="312"/>
    </location>
    <ligand>
        <name>Mn(2+)</name>
        <dbReference type="ChEBI" id="CHEBI:29035"/>
        <label>2</label>
    </ligand>
</feature>
<dbReference type="InterPro" id="IPR036914">
    <property type="entry name" value="MGS-like_dom_sf"/>
</dbReference>
<keyword evidence="3 14" id="KW-0055">Arginine biosynthesis</keyword>
<evidence type="ECO:0000256" key="13">
    <source>
        <dbReference type="ARBA" id="ARBA00047359"/>
    </source>
</evidence>
<feature type="domain" description="ATP-grasp" evidence="15">
    <location>
        <begin position="133"/>
        <end position="341"/>
    </location>
</feature>
<evidence type="ECO:0000256" key="14">
    <source>
        <dbReference type="HAMAP-Rule" id="MF_01210"/>
    </source>
</evidence>
<dbReference type="InterPro" id="IPR011761">
    <property type="entry name" value="ATP-grasp"/>
</dbReference>
<feature type="binding site" evidence="14">
    <location>
        <position position="860"/>
    </location>
    <ligand>
        <name>ATP</name>
        <dbReference type="ChEBI" id="CHEBI:30616"/>
        <label>2</label>
    </ligand>
</feature>
<comment type="pathway">
    <text evidence="14">Pyrimidine metabolism; UMP biosynthesis via de novo pathway; (S)-dihydroorotate from bicarbonate: step 1/3.</text>
</comment>
<dbReference type="PANTHER" id="PTHR11405:SF53">
    <property type="entry name" value="CARBAMOYL-PHOSPHATE SYNTHASE [AMMONIA], MITOCHONDRIAL"/>
    <property type="match status" value="1"/>
</dbReference>
<feature type="binding site" evidence="14">
    <location>
        <position position="848"/>
    </location>
    <ligand>
        <name>ATP</name>
        <dbReference type="ChEBI" id="CHEBI:30616"/>
        <label>2</label>
    </ligand>
</feature>
<feature type="binding site" evidence="14">
    <location>
        <position position="860"/>
    </location>
    <ligand>
        <name>Mn(2+)</name>
        <dbReference type="ChEBI" id="CHEBI:29035"/>
        <label>4</label>
    </ligand>
</feature>
<feature type="binding site" evidence="14">
    <location>
        <position position="775"/>
    </location>
    <ligand>
        <name>ATP</name>
        <dbReference type="ChEBI" id="CHEBI:30616"/>
        <label>2</label>
    </ligand>
</feature>
<comment type="catalytic activity">
    <reaction evidence="13 14">
        <text>hydrogencarbonate + NH4(+) + 2 ATP = carbamoyl phosphate + 2 ADP + phosphate + 2 H(+)</text>
        <dbReference type="Rhea" id="RHEA:18029"/>
        <dbReference type="ChEBI" id="CHEBI:15378"/>
        <dbReference type="ChEBI" id="CHEBI:17544"/>
        <dbReference type="ChEBI" id="CHEBI:28938"/>
        <dbReference type="ChEBI" id="CHEBI:30616"/>
        <dbReference type="ChEBI" id="CHEBI:43474"/>
        <dbReference type="ChEBI" id="CHEBI:58228"/>
        <dbReference type="ChEBI" id="CHEBI:456216"/>
        <dbReference type="EC" id="6.3.4.16"/>
    </reaction>
</comment>
<comment type="domain">
    <text evidence="14">The large subunit is composed of 2 ATP-grasp domains that are involved in binding the 2 ATP molecules needed for carbamoyl phosphate synthesis. The N-terminal ATP-grasp domain (referred to as the carboxyphosphate synthetic component) catalyzes the ATP-dependent phosphorylation of hydrogencarbonate to carboxyphosphate and the subsequent nucleophilic attack by ammonia to form a carbamate intermediate. The C-terminal ATP-grasp domain (referred to as the carbamoyl phosphate synthetic component) then catalyzes the phosphorylation of carbamate with the second ATP to form the end product carbamoyl phosphate. The reactive and unstable enzyme intermediates are sequentially channeled from one active site to the next through the interior of the protein over a distance of at least 96 A.</text>
</comment>
<dbReference type="NCBIfam" id="TIGR01369">
    <property type="entry name" value="CPSaseII_lrg"/>
    <property type="match status" value="1"/>
</dbReference>
<keyword evidence="6" id="KW-0479">Metal-binding</keyword>
<dbReference type="CDD" id="cd01424">
    <property type="entry name" value="MGS_CPS_II"/>
    <property type="match status" value="1"/>
</dbReference>
<dbReference type="Gene3D" id="3.40.50.1380">
    <property type="entry name" value="Methylglyoxal synthase-like domain"/>
    <property type="match status" value="1"/>
</dbReference>
<accession>A0ABW8UVE5</accession>
<dbReference type="Gene3D" id="3.30.1490.20">
    <property type="entry name" value="ATP-grasp fold, A domain"/>
    <property type="match status" value="1"/>
</dbReference>
<feature type="binding site" evidence="14">
    <location>
        <position position="848"/>
    </location>
    <ligand>
        <name>Mg(2+)</name>
        <dbReference type="ChEBI" id="CHEBI:18420"/>
        <label>3</label>
    </ligand>
</feature>
<feature type="domain" description="MGS-like" evidence="16">
    <location>
        <begin position="977"/>
        <end position="1110"/>
    </location>
</feature>
<feature type="binding site" evidence="14">
    <location>
        <position position="255"/>
    </location>
    <ligand>
        <name>ATP</name>
        <dbReference type="ChEBI" id="CHEBI:30616"/>
        <label>1</label>
    </ligand>
</feature>
<feature type="region of interest" description="Allosteric domain" evidence="14">
    <location>
        <begin position="977"/>
        <end position="1110"/>
    </location>
</feature>
<feature type="binding site" evidence="14">
    <location>
        <position position="312"/>
    </location>
    <ligand>
        <name>ATP</name>
        <dbReference type="ChEBI" id="CHEBI:30616"/>
        <label>1</label>
    </ligand>
</feature>
<dbReference type="Gene3D" id="3.40.50.20">
    <property type="match status" value="2"/>
</dbReference>
<evidence type="ECO:0000256" key="4">
    <source>
        <dbReference type="ARBA" id="ARBA00022598"/>
    </source>
</evidence>
<feature type="binding site" evidence="14">
    <location>
        <position position="189"/>
    </location>
    <ligand>
        <name>ATP</name>
        <dbReference type="ChEBI" id="CHEBI:30616"/>
        <label>1</label>
    </ligand>
</feature>
<dbReference type="PANTHER" id="PTHR11405">
    <property type="entry name" value="CARBAMOYLTRANSFERASE FAMILY MEMBER"/>
    <property type="match status" value="1"/>
</dbReference>
<feature type="binding site" evidence="14">
    <location>
        <position position="734"/>
    </location>
    <ligand>
        <name>ATP</name>
        <dbReference type="ChEBI" id="CHEBI:30616"/>
        <label>2</label>
    </ligand>
</feature>
<feature type="binding site" evidence="14">
    <location>
        <position position="223"/>
    </location>
    <ligand>
        <name>ATP</name>
        <dbReference type="ChEBI" id="CHEBI:30616"/>
        <label>1</label>
    </ligand>
</feature>
<feature type="domain" description="ATP-grasp" evidence="15">
    <location>
        <begin position="698"/>
        <end position="889"/>
    </location>
</feature>
<dbReference type="PROSITE" id="PS51855">
    <property type="entry name" value="MGS"/>
    <property type="match status" value="1"/>
</dbReference>
<evidence type="ECO:0000259" key="16">
    <source>
        <dbReference type="PROSITE" id="PS51855"/>
    </source>
</evidence>
<keyword evidence="4 14" id="KW-0436">Ligase</keyword>
<feature type="binding site" evidence="14">
    <location>
        <position position="312"/>
    </location>
    <ligand>
        <name>Mn(2+)</name>
        <dbReference type="ChEBI" id="CHEBI:29035"/>
        <label>1</label>
    </ligand>
</feature>
<comment type="caution">
    <text evidence="14">Lacks conserved residue(s) required for the propagation of feature annotation.</text>
</comment>
<evidence type="ECO:0000256" key="9">
    <source>
        <dbReference type="ARBA" id="ARBA00022840"/>
    </source>
</evidence>
<feature type="binding site" evidence="14">
    <location>
        <position position="188"/>
    </location>
    <ligand>
        <name>ATP</name>
        <dbReference type="ChEBI" id="CHEBI:30616"/>
        <label>1</label>
    </ligand>
</feature>
<feature type="binding site" evidence="14">
    <location>
        <position position="860"/>
    </location>
    <ligand>
        <name>Mn(2+)</name>
        <dbReference type="ChEBI" id="CHEBI:29035"/>
        <label>3</label>
    </ligand>
</feature>
<keyword evidence="7 14" id="KW-0677">Repeat</keyword>
<feature type="binding site" evidence="14">
    <location>
        <position position="805"/>
    </location>
    <ligand>
        <name>ATP</name>
        <dbReference type="ChEBI" id="CHEBI:30616"/>
        <label>2</label>
    </ligand>
</feature>
<evidence type="ECO:0000256" key="12">
    <source>
        <dbReference type="ARBA" id="ARBA00023211"/>
    </source>
</evidence>
<feature type="binding site" evidence="14">
    <location>
        <position position="221"/>
    </location>
    <ligand>
        <name>ATP</name>
        <dbReference type="ChEBI" id="CHEBI:30616"/>
        <label>1</label>
    </ligand>
</feature>
<keyword evidence="9 14" id="KW-0067">ATP-binding</keyword>
<dbReference type="Pfam" id="PF02142">
    <property type="entry name" value="MGS"/>
    <property type="match status" value="1"/>
</dbReference>
<dbReference type="NCBIfam" id="NF009455">
    <property type="entry name" value="PRK12815.1"/>
    <property type="match status" value="1"/>
</dbReference>
<feature type="binding site" evidence="14">
    <location>
        <position position="862"/>
    </location>
    <ligand>
        <name>Mn(2+)</name>
        <dbReference type="ChEBI" id="CHEBI:29035"/>
        <label>4</label>
    </ligand>
</feature>